<dbReference type="GO" id="GO:0010304">
    <property type="term" value="P:PSII associated light-harvesting complex II catabolic process"/>
    <property type="evidence" value="ECO:0007669"/>
    <property type="project" value="TreeGrafter"/>
</dbReference>
<reference evidence="3 4" key="1">
    <citation type="journal article" date="2024" name="Nat. Commun.">
        <title>Phylogenomics reveals the evolutionary origins of lichenization in chlorophyte algae.</title>
        <authorList>
            <person name="Puginier C."/>
            <person name="Libourel C."/>
            <person name="Otte J."/>
            <person name="Skaloud P."/>
            <person name="Haon M."/>
            <person name="Grisel S."/>
            <person name="Petersen M."/>
            <person name="Berrin J.G."/>
            <person name="Delaux P.M."/>
            <person name="Dal Grande F."/>
            <person name="Keller J."/>
        </authorList>
    </citation>
    <scope>NUCLEOTIDE SEQUENCE [LARGE SCALE GENOMIC DNA]</scope>
    <source>
        <strain evidence="3 4">SAG 245.80</strain>
    </source>
</reference>
<protein>
    <recommendedName>
        <fullName evidence="5">Chlorophyll b reductase</fullName>
    </recommendedName>
</protein>
<comment type="similarity">
    <text evidence="1">Belongs to the short-chain dehydrogenases/reductases (SDR) family.</text>
</comment>
<proteinExistence type="inferred from homology"/>
<dbReference type="PANTHER" id="PTHR24314">
    <property type="entry name" value="NON-SPECIFIC LIPID TRANSFER PROTEIN-RELATED"/>
    <property type="match status" value="1"/>
</dbReference>
<dbReference type="GO" id="GO:0015996">
    <property type="term" value="P:chlorophyll catabolic process"/>
    <property type="evidence" value="ECO:0007669"/>
    <property type="project" value="TreeGrafter"/>
</dbReference>
<evidence type="ECO:0000313" key="4">
    <source>
        <dbReference type="Proteomes" id="UP001445335"/>
    </source>
</evidence>
<comment type="caution">
    <text evidence="3">The sequence shown here is derived from an EMBL/GenBank/DDBJ whole genome shotgun (WGS) entry which is preliminary data.</text>
</comment>
<keyword evidence="4" id="KW-1185">Reference proteome</keyword>
<dbReference type="Gene3D" id="3.40.50.720">
    <property type="entry name" value="NAD(P)-binding Rossmann-like Domain"/>
    <property type="match status" value="1"/>
</dbReference>
<accession>A0AAW1QXG1</accession>
<organism evidence="3 4">
    <name type="scientific">Elliptochloris bilobata</name>
    <dbReference type="NCBI Taxonomy" id="381761"/>
    <lineage>
        <taxon>Eukaryota</taxon>
        <taxon>Viridiplantae</taxon>
        <taxon>Chlorophyta</taxon>
        <taxon>core chlorophytes</taxon>
        <taxon>Trebouxiophyceae</taxon>
        <taxon>Trebouxiophyceae incertae sedis</taxon>
        <taxon>Elliptochloris clade</taxon>
        <taxon>Elliptochloris</taxon>
    </lineage>
</organism>
<dbReference type="CDD" id="cd05233">
    <property type="entry name" value="SDR_c"/>
    <property type="match status" value="1"/>
</dbReference>
<gene>
    <name evidence="3" type="ORF">WJX81_003619</name>
</gene>
<dbReference type="InterPro" id="IPR002347">
    <property type="entry name" value="SDR_fam"/>
</dbReference>
<dbReference type="PROSITE" id="PS00061">
    <property type="entry name" value="ADH_SHORT"/>
    <property type="match status" value="1"/>
</dbReference>
<feature type="compositionally biased region" description="Basic and acidic residues" evidence="2">
    <location>
        <begin position="349"/>
        <end position="360"/>
    </location>
</feature>
<evidence type="ECO:0000256" key="2">
    <source>
        <dbReference type="SAM" id="MobiDB-lite"/>
    </source>
</evidence>
<evidence type="ECO:0000313" key="3">
    <source>
        <dbReference type="EMBL" id="KAK9825849.1"/>
    </source>
</evidence>
<dbReference type="PRINTS" id="PR00081">
    <property type="entry name" value="GDHRDH"/>
</dbReference>
<dbReference type="InterPro" id="IPR020904">
    <property type="entry name" value="Sc_DH/Rdtase_CS"/>
</dbReference>
<dbReference type="SUPFAM" id="SSF51735">
    <property type="entry name" value="NAD(P)-binding Rossmann-fold domains"/>
    <property type="match status" value="1"/>
</dbReference>
<name>A0AAW1QXG1_9CHLO</name>
<dbReference type="PRINTS" id="PR00080">
    <property type="entry name" value="SDRFAMILY"/>
</dbReference>
<dbReference type="AlphaFoldDB" id="A0AAW1QXG1"/>
<dbReference type="GO" id="GO:0034256">
    <property type="term" value="F:chlorophyll(ide) b reductase activity"/>
    <property type="evidence" value="ECO:0007669"/>
    <property type="project" value="TreeGrafter"/>
</dbReference>
<evidence type="ECO:0000256" key="1">
    <source>
        <dbReference type="RuleBase" id="RU000363"/>
    </source>
</evidence>
<dbReference type="Proteomes" id="UP001445335">
    <property type="component" value="Unassembled WGS sequence"/>
</dbReference>
<dbReference type="PANTHER" id="PTHR24314:SF15">
    <property type="entry name" value="CHLOROPHYLL(IDE) B REDUCTASE NOL, CHLOROPLASTIC"/>
    <property type="match status" value="1"/>
</dbReference>
<evidence type="ECO:0008006" key="5">
    <source>
        <dbReference type="Google" id="ProtNLM"/>
    </source>
</evidence>
<feature type="region of interest" description="Disordered" evidence="2">
    <location>
        <begin position="323"/>
        <end position="360"/>
    </location>
</feature>
<dbReference type="Pfam" id="PF00106">
    <property type="entry name" value="adh_short"/>
    <property type="match status" value="1"/>
</dbReference>
<dbReference type="InterPro" id="IPR052625">
    <property type="entry name" value="Chl_b_Red"/>
</dbReference>
<dbReference type="InterPro" id="IPR036291">
    <property type="entry name" value="NAD(P)-bd_dom_sf"/>
</dbReference>
<dbReference type="EMBL" id="JALJOU010000070">
    <property type="protein sequence ID" value="KAK9825849.1"/>
    <property type="molecule type" value="Genomic_DNA"/>
</dbReference>
<sequence length="360" mass="38148">MEAIASTPAARRQNKELTPPFNLVITGSTKGIGKALAEEFLRAGDSVVVSSRAGDRVSSTVRELDALARSLQLGSSVKGIACNMARPGDVAALANFARDKLGSVDLWINNAGTNAYKYGLLAEASDADLVDIVQTNVLGVMLGCKEAIRVMRKQPAGGHIFNMDGAGADGGATPRFAAYGASKRGLAQLAKSLQAELKMGGVNNVGIHNLSPGMVTTELLLSGSDTPAARFFINCLAETPETVAEYLVPRVRAVPRDSRTLGGGISQGSYIRYLTKGKAYSQIAMRLLTGARKGRRRKSTQARAHRPLRGCILEPDQRCEERMQRRQGACSGVRGDADRGAGAAAAPPRRAEPHPLARRA</sequence>